<dbReference type="CTD" id="56927"/>
<evidence type="ECO:0000313" key="10">
    <source>
        <dbReference type="Proteomes" id="UP000515156"/>
    </source>
</evidence>
<feature type="transmembrane region" description="Helical" evidence="7">
    <location>
        <begin position="378"/>
        <end position="396"/>
    </location>
</feature>
<feature type="transmembrane region" description="Helical" evidence="7">
    <location>
        <begin position="306"/>
        <end position="328"/>
    </location>
</feature>
<evidence type="ECO:0000256" key="2">
    <source>
        <dbReference type="ARBA" id="ARBA00022692"/>
    </source>
</evidence>
<dbReference type="InterPro" id="IPR009637">
    <property type="entry name" value="GPR107/GPR108-like"/>
</dbReference>
<keyword evidence="3 8" id="KW-0732">Signal</keyword>
<name>A0A6P7XAX7_9AMPH</name>
<feature type="transmembrane region" description="Helical" evidence="7">
    <location>
        <begin position="274"/>
        <end position="294"/>
    </location>
</feature>
<accession>A0A6P7XAX7</accession>
<dbReference type="PANTHER" id="PTHR21229">
    <property type="entry name" value="LUNG SEVEN TRANSMEMBRANE RECEPTOR"/>
    <property type="match status" value="1"/>
</dbReference>
<dbReference type="RefSeq" id="XP_030052737.1">
    <property type="nucleotide sequence ID" value="XM_030196877.1"/>
</dbReference>
<dbReference type="PANTHER" id="PTHR21229:SF11">
    <property type="entry name" value="PROTEIN GPR108"/>
    <property type="match status" value="1"/>
</dbReference>
<dbReference type="InParanoid" id="A0A6P7XAX7"/>
<evidence type="ECO:0000256" key="6">
    <source>
        <dbReference type="SAM" id="MobiDB-lite"/>
    </source>
</evidence>
<keyword evidence="10" id="KW-1185">Reference proteome</keyword>
<evidence type="ECO:0000256" key="8">
    <source>
        <dbReference type="SAM" id="SignalP"/>
    </source>
</evidence>
<evidence type="ECO:0000256" key="4">
    <source>
        <dbReference type="ARBA" id="ARBA00022989"/>
    </source>
</evidence>
<dbReference type="InterPro" id="IPR053937">
    <property type="entry name" value="GOST_TM"/>
</dbReference>
<feature type="transmembrane region" description="Helical" evidence="7">
    <location>
        <begin position="486"/>
        <end position="505"/>
    </location>
</feature>
<feature type="transmembrane region" description="Helical" evidence="7">
    <location>
        <begin position="408"/>
        <end position="430"/>
    </location>
</feature>
<dbReference type="GO" id="GO:0016020">
    <property type="term" value="C:membrane"/>
    <property type="evidence" value="ECO:0007669"/>
    <property type="project" value="UniProtKB-SubCell"/>
</dbReference>
<dbReference type="GO" id="GO:0005794">
    <property type="term" value="C:Golgi apparatus"/>
    <property type="evidence" value="ECO:0007669"/>
    <property type="project" value="TreeGrafter"/>
</dbReference>
<dbReference type="AlphaFoldDB" id="A0A6P7XAX7"/>
<dbReference type="FunCoup" id="A0A6P7XAX7">
    <property type="interactions" value="1374"/>
</dbReference>
<feature type="transmembrane region" description="Helical" evidence="7">
    <location>
        <begin position="458"/>
        <end position="480"/>
    </location>
</feature>
<dbReference type="OrthoDB" id="29657at2759"/>
<dbReference type="GeneID" id="115465969"/>
<feature type="domain" description="GOST seven transmembrane" evidence="9">
    <location>
        <begin position="270"/>
        <end position="514"/>
    </location>
</feature>
<evidence type="ECO:0000259" key="9">
    <source>
        <dbReference type="Pfam" id="PF06814"/>
    </source>
</evidence>
<keyword evidence="4 7" id="KW-1133">Transmembrane helix</keyword>
<feature type="compositionally biased region" description="Polar residues" evidence="6">
    <location>
        <begin position="154"/>
        <end position="172"/>
    </location>
</feature>
<feature type="transmembrane region" description="Helical" evidence="7">
    <location>
        <begin position="340"/>
        <end position="366"/>
    </location>
</feature>
<dbReference type="KEGG" id="muo:115465969"/>
<feature type="signal peptide" evidence="8">
    <location>
        <begin position="1"/>
        <end position="27"/>
    </location>
</feature>
<reference evidence="11" key="1">
    <citation type="submission" date="2025-08" db="UniProtKB">
        <authorList>
            <consortium name="RefSeq"/>
        </authorList>
    </citation>
    <scope>IDENTIFICATION</scope>
</reference>
<keyword evidence="5 7" id="KW-0472">Membrane</keyword>
<organism evidence="10 11">
    <name type="scientific">Microcaecilia unicolor</name>
    <dbReference type="NCBI Taxonomy" id="1415580"/>
    <lineage>
        <taxon>Eukaryota</taxon>
        <taxon>Metazoa</taxon>
        <taxon>Chordata</taxon>
        <taxon>Craniata</taxon>
        <taxon>Vertebrata</taxon>
        <taxon>Euteleostomi</taxon>
        <taxon>Amphibia</taxon>
        <taxon>Gymnophiona</taxon>
        <taxon>Siphonopidae</taxon>
        <taxon>Microcaecilia</taxon>
    </lineage>
</organism>
<evidence type="ECO:0000313" key="11">
    <source>
        <dbReference type="RefSeq" id="XP_030052737.1"/>
    </source>
</evidence>
<proteinExistence type="predicted"/>
<keyword evidence="2 7" id="KW-0812">Transmembrane</keyword>
<evidence type="ECO:0000256" key="5">
    <source>
        <dbReference type="ARBA" id="ARBA00023136"/>
    </source>
</evidence>
<comment type="subcellular location">
    <subcellularLocation>
        <location evidence="1">Membrane</location>
        <topology evidence="1">Multi-pass membrane protein</topology>
    </subcellularLocation>
</comment>
<feature type="chain" id="PRO_5027654808" evidence="8">
    <location>
        <begin position="28"/>
        <end position="557"/>
    </location>
</feature>
<evidence type="ECO:0000256" key="7">
    <source>
        <dbReference type="SAM" id="Phobius"/>
    </source>
</evidence>
<dbReference type="Proteomes" id="UP000515156">
    <property type="component" value="Chromosome 3"/>
</dbReference>
<dbReference type="Pfam" id="PF06814">
    <property type="entry name" value="GOST_TM"/>
    <property type="match status" value="1"/>
</dbReference>
<feature type="region of interest" description="Disordered" evidence="6">
    <location>
        <begin position="145"/>
        <end position="196"/>
    </location>
</feature>
<evidence type="ECO:0000256" key="3">
    <source>
        <dbReference type="ARBA" id="ARBA00022729"/>
    </source>
</evidence>
<evidence type="ECO:0000256" key="1">
    <source>
        <dbReference type="ARBA" id="ARBA00004141"/>
    </source>
</evidence>
<sequence length="557" mass="62979">MMAERKGARCCFLAPCLLLLCFDDAVARIHKLRLTSETRSYVHITSFGFYTNGTLEVDVSLQQKEFSSTKSEELPIGFTLSRSKVGEILSSVQGPDTNTCVLDKNETDSVTFIMDVENKTVKIWQFGALEKLRISSKVFAKLQQEKLDPKSQSDGKSPITNQKGETKGTTPKLSAGKNVKTRSAKDSAPVSKPSPTLDAERKIEKLTLELVNTTYSFSFHIAIGSKEDGLYSLNFYNCYNMKGRKHSMYNLTVGIVEKNPEGYLSAAELPLIKLYLVASGCFFIAAVVWMIILLKHKHSVFKIHWLMAALTFTKGFALLFHSVNYYVINTKGQPIESLAVMYYITHILKGALLFITILLIGSGWAFIKYILSDKEKKIFMIVLPLQILANVAYIILESSEEGSSDYAVWMQILFLVDLICCGSILFPVIWSIRHLQEASNTDGKLAINLAKLKLFRHYYVMVVCYIYFTRIIAILLKVIVPFQWQWLHQLLVEVSTFIFFILTGYKFQPACNNPYLQLPQDEEEEDDIQMDEVVTNTGLFDGLSRLKKVSNGRETSA</sequence>
<protein>
    <submittedName>
        <fullName evidence="11">Protein GPR108 isoform X1</fullName>
    </submittedName>
</protein>
<gene>
    <name evidence="11" type="primary">GPR108</name>
</gene>